<proteinExistence type="predicted"/>
<evidence type="ECO:0000313" key="2">
    <source>
        <dbReference type="EMBL" id="MFC5731567.1"/>
    </source>
</evidence>
<accession>A0ABW0ZMH3</accession>
<keyword evidence="3" id="KW-1185">Reference proteome</keyword>
<dbReference type="RefSeq" id="WP_276606254.1">
    <property type="nucleotide sequence ID" value="NZ_JBHSNS010000017.1"/>
</dbReference>
<dbReference type="Gene3D" id="1.10.10.2840">
    <property type="entry name" value="PucR C-terminal helix-turn-helix domain"/>
    <property type="match status" value="1"/>
</dbReference>
<dbReference type="InterPro" id="IPR042070">
    <property type="entry name" value="PucR_C-HTH_sf"/>
</dbReference>
<comment type="caution">
    <text evidence="2">The sequence shown here is derived from an EMBL/GenBank/DDBJ whole genome shotgun (WGS) entry which is preliminary data.</text>
</comment>
<dbReference type="EMBL" id="JBHSNS010000017">
    <property type="protein sequence ID" value="MFC5731567.1"/>
    <property type="molecule type" value="Genomic_DNA"/>
</dbReference>
<organism evidence="2 3">
    <name type="scientific">Nocardioides vastitatis</name>
    <dbReference type="NCBI Taxonomy" id="2568655"/>
    <lineage>
        <taxon>Bacteria</taxon>
        <taxon>Bacillati</taxon>
        <taxon>Actinomycetota</taxon>
        <taxon>Actinomycetes</taxon>
        <taxon>Propionibacteriales</taxon>
        <taxon>Nocardioidaceae</taxon>
        <taxon>Nocardioides</taxon>
    </lineage>
</organism>
<protein>
    <submittedName>
        <fullName evidence="2">Helix-turn-helix domain-containing protein</fullName>
    </submittedName>
</protein>
<reference evidence="3" key="1">
    <citation type="journal article" date="2019" name="Int. J. Syst. Evol. Microbiol.">
        <title>The Global Catalogue of Microorganisms (GCM) 10K type strain sequencing project: providing services to taxonomists for standard genome sequencing and annotation.</title>
        <authorList>
            <consortium name="The Broad Institute Genomics Platform"/>
            <consortium name="The Broad Institute Genome Sequencing Center for Infectious Disease"/>
            <person name="Wu L."/>
            <person name="Ma J."/>
        </authorList>
    </citation>
    <scope>NUCLEOTIDE SEQUENCE [LARGE SCALE GENOMIC DNA]</scope>
    <source>
        <strain evidence="3">YIM 94188</strain>
    </source>
</reference>
<sequence>MSAGRGRDAGRLRARARARSLFVHANTVVKRLERVADVLGDDWQAEPNATRFRVALLLRNYADGSPICDAD</sequence>
<gene>
    <name evidence="2" type="ORF">ACFPQB_21835</name>
</gene>
<dbReference type="Proteomes" id="UP001596072">
    <property type="component" value="Unassembled WGS sequence"/>
</dbReference>
<name>A0ABW0ZMH3_9ACTN</name>
<evidence type="ECO:0000259" key="1">
    <source>
        <dbReference type="Pfam" id="PF13556"/>
    </source>
</evidence>
<evidence type="ECO:0000313" key="3">
    <source>
        <dbReference type="Proteomes" id="UP001596072"/>
    </source>
</evidence>
<dbReference type="Pfam" id="PF13556">
    <property type="entry name" value="HTH_30"/>
    <property type="match status" value="1"/>
</dbReference>
<feature type="domain" description="PucR C-terminal helix-turn-helix" evidence="1">
    <location>
        <begin position="14"/>
        <end position="57"/>
    </location>
</feature>
<dbReference type="InterPro" id="IPR025736">
    <property type="entry name" value="PucR_C-HTH_dom"/>
</dbReference>